<dbReference type="InterPro" id="IPR035914">
    <property type="entry name" value="Sperma_CUB_dom_sf"/>
</dbReference>
<evidence type="ECO:0000313" key="5">
    <source>
        <dbReference type="EMBL" id="KAJ8929642.1"/>
    </source>
</evidence>
<organism evidence="5 6">
    <name type="scientific">Rhamnusium bicolor</name>
    <dbReference type="NCBI Taxonomy" id="1586634"/>
    <lineage>
        <taxon>Eukaryota</taxon>
        <taxon>Metazoa</taxon>
        <taxon>Ecdysozoa</taxon>
        <taxon>Arthropoda</taxon>
        <taxon>Hexapoda</taxon>
        <taxon>Insecta</taxon>
        <taxon>Pterygota</taxon>
        <taxon>Neoptera</taxon>
        <taxon>Endopterygota</taxon>
        <taxon>Coleoptera</taxon>
        <taxon>Polyphaga</taxon>
        <taxon>Cucujiformia</taxon>
        <taxon>Chrysomeloidea</taxon>
        <taxon>Cerambycidae</taxon>
        <taxon>Lepturinae</taxon>
        <taxon>Rhagiini</taxon>
        <taxon>Rhamnusium</taxon>
    </lineage>
</organism>
<reference evidence="5" key="1">
    <citation type="journal article" date="2023" name="Insect Mol. Biol.">
        <title>Genome sequencing provides insights into the evolution of gene families encoding plant cell wall-degrading enzymes in longhorned beetles.</title>
        <authorList>
            <person name="Shin N.R."/>
            <person name="Okamura Y."/>
            <person name="Kirsch R."/>
            <person name="Pauchet Y."/>
        </authorList>
    </citation>
    <scope>NUCLEOTIDE SEQUENCE</scope>
    <source>
        <strain evidence="5">RBIC_L_NR</strain>
    </source>
</reference>
<comment type="caution">
    <text evidence="3">Lacks conserved residue(s) required for the propagation of feature annotation.</text>
</comment>
<keyword evidence="6" id="KW-1185">Reference proteome</keyword>
<dbReference type="AlphaFoldDB" id="A0AAV8WSU0"/>
<evidence type="ECO:0000259" key="4">
    <source>
        <dbReference type="PROSITE" id="PS01180"/>
    </source>
</evidence>
<dbReference type="InterPro" id="IPR000859">
    <property type="entry name" value="CUB_dom"/>
</dbReference>
<dbReference type="PROSITE" id="PS01180">
    <property type="entry name" value="CUB"/>
    <property type="match status" value="1"/>
</dbReference>
<protein>
    <recommendedName>
        <fullName evidence="4">CUB domain-containing protein</fullName>
    </recommendedName>
</protein>
<dbReference type="CDD" id="cd00041">
    <property type="entry name" value="CUB"/>
    <property type="match status" value="1"/>
</dbReference>
<proteinExistence type="predicted"/>
<evidence type="ECO:0000256" key="3">
    <source>
        <dbReference type="PROSITE-ProRule" id="PRU00059"/>
    </source>
</evidence>
<evidence type="ECO:0000256" key="1">
    <source>
        <dbReference type="ARBA" id="ARBA00022737"/>
    </source>
</evidence>
<name>A0AAV8WSU0_9CUCU</name>
<keyword evidence="2" id="KW-1015">Disulfide bond</keyword>
<dbReference type="SMART" id="SM00042">
    <property type="entry name" value="CUB"/>
    <property type="match status" value="1"/>
</dbReference>
<sequence length="216" mass="25043">MCQEYKLEWKLSWTFRFSLILFNALLNKIYLFPEDRIKKYCNSEIVLPSKFTTGISEGFIHNPGYPRFYSGQRECRWKITAPSQQKIRLTILDVALIVDNVNSEDECTDILEVKDTDQVIHAACRQEHPPAEIISGSDSVDVVLTSSQIFNPKRAYDRIFSTYIYLFSFIYRTDDLATFSCCLGYYFPDTGTRTKSLRCLGAYWNISLPLLDCQSK</sequence>
<dbReference type="SUPFAM" id="SSF49854">
    <property type="entry name" value="Spermadhesin, CUB domain"/>
    <property type="match status" value="1"/>
</dbReference>
<evidence type="ECO:0000256" key="2">
    <source>
        <dbReference type="ARBA" id="ARBA00023157"/>
    </source>
</evidence>
<accession>A0AAV8WSU0</accession>
<dbReference type="EMBL" id="JANEYF010004942">
    <property type="protein sequence ID" value="KAJ8929642.1"/>
    <property type="molecule type" value="Genomic_DNA"/>
</dbReference>
<keyword evidence="1" id="KW-0677">Repeat</keyword>
<dbReference type="Gene3D" id="2.60.120.290">
    <property type="entry name" value="Spermadhesin, CUB domain"/>
    <property type="match status" value="1"/>
</dbReference>
<gene>
    <name evidence="5" type="ORF">NQ314_017651</name>
</gene>
<feature type="domain" description="CUB" evidence="4">
    <location>
        <begin position="41"/>
        <end position="163"/>
    </location>
</feature>
<comment type="caution">
    <text evidence="5">The sequence shown here is derived from an EMBL/GenBank/DDBJ whole genome shotgun (WGS) entry which is preliminary data.</text>
</comment>
<dbReference type="Proteomes" id="UP001162156">
    <property type="component" value="Unassembled WGS sequence"/>
</dbReference>
<dbReference type="PANTHER" id="PTHR24251">
    <property type="entry name" value="OVOCHYMASE-RELATED"/>
    <property type="match status" value="1"/>
</dbReference>
<dbReference type="Pfam" id="PF00431">
    <property type="entry name" value="CUB"/>
    <property type="match status" value="1"/>
</dbReference>
<evidence type="ECO:0000313" key="6">
    <source>
        <dbReference type="Proteomes" id="UP001162156"/>
    </source>
</evidence>